<dbReference type="PROSITE" id="PS50110">
    <property type="entry name" value="RESPONSE_REGULATORY"/>
    <property type="match status" value="1"/>
</dbReference>
<keyword evidence="5" id="KW-1185">Reference proteome</keyword>
<evidence type="ECO:0000256" key="2">
    <source>
        <dbReference type="PROSITE-ProRule" id="PRU00169"/>
    </source>
</evidence>
<dbReference type="SUPFAM" id="SSF52172">
    <property type="entry name" value="CheY-like"/>
    <property type="match status" value="1"/>
</dbReference>
<dbReference type="InterPro" id="IPR001789">
    <property type="entry name" value="Sig_transdc_resp-reg_receiver"/>
</dbReference>
<dbReference type="InterPro" id="IPR011006">
    <property type="entry name" value="CheY-like_superfamily"/>
</dbReference>
<organism evidence="4 5">
    <name type="scientific">Paenibacillus rhizosphaerae</name>
    <dbReference type="NCBI Taxonomy" id="297318"/>
    <lineage>
        <taxon>Bacteria</taxon>
        <taxon>Bacillati</taxon>
        <taxon>Bacillota</taxon>
        <taxon>Bacilli</taxon>
        <taxon>Bacillales</taxon>
        <taxon>Paenibacillaceae</taxon>
        <taxon>Paenibacillus</taxon>
    </lineage>
</organism>
<dbReference type="EMBL" id="MRTP01000003">
    <property type="protein sequence ID" value="OMF54607.1"/>
    <property type="molecule type" value="Genomic_DNA"/>
</dbReference>
<dbReference type="Gene3D" id="3.40.50.2300">
    <property type="match status" value="1"/>
</dbReference>
<dbReference type="AlphaFoldDB" id="A0A1R1ES35"/>
<dbReference type="SMART" id="SM00448">
    <property type="entry name" value="REC"/>
    <property type="match status" value="1"/>
</dbReference>
<evidence type="ECO:0000259" key="3">
    <source>
        <dbReference type="PROSITE" id="PS50110"/>
    </source>
</evidence>
<dbReference type="PANTHER" id="PTHR44591:SF3">
    <property type="entry name" value="RESPONSE REGULATORY DOMAIN-CONTAINING PROTEIN"/>
    <property type="match status" value="1"/>
</dbReference>
<dbReference type="STRING" id="297318.BK138_15710"/>
<dbReference type="PANTHER" id="PTHR44591">
    <property type="entry name" value="STRESS RESPONSE REGULATOR PROTEIN 1"/>
    <property type="match status" value="1"/>
</dbReference>
<reference evidence="4 5" key="1">
    <citation type="submission" date="2016-11" db="EMBL/GenBank/DDBJ databases">
        <title>Paenibacillus species isolates.</title>
        <authorList>
            <person name="Beno S.M."/>
        </authorList>
    </citation>
    <scope>NUCLEOTIDE SEQUENCE [LARGE SCALE GENOMIC DNA]</scope>
    <source>
        <strain evidence="4 5">FSL R5-0378</strain>
    </source>
</reference>
<dbReference type="RefSeq" id="WP_076170509.1">
    <property type="nucleotide sequence ID" value="NZ_MRTP01000003.1"/>
</dbReference>
<name>A0A1R1ES35_9BACL</name>
<dbReference type="Pfam" id="PF00072">
    <property type="entry name" value="Response_reg"/>
    <property type="match status" value="1"/>
</dbReference>
<evidence type="ECO:0000313" key="4">
    <source>
        <dbReference type="EMBL" id="OMF54607.1"/>
    </source>
</evidence>
<gene>
    <name evidence="4" type="ORF">BK138_15710</name>
</gene>
<evidence type="ECO:0000313" key="5">
    <source>
        <dbReference type="Proteomes" id="UP000187172"/>
    </source>
</evidence>
<sequence length="128" mass="14335">MKSNYDILCVEDDGINMSLMRHIFKKIPNATMWEACTGEEAVEIATARCPDLIIMDIQLPGMSGYDALACLQANEKTRAIPVVAVSSYAMASDIAKGRQAGFIEYITKPFYIKHFIQVIDSILRRLPF</sequence>
<dbReference type="Proteomes" id="UP000187172">
    <property type="component" value="Unassembled WGS sequence"/>
</dbReference>
<evidence type="ECO:0000256" key="1">
    <source>
        <dbReference type="ARBA" id="ARBA00022553"/>
    </source>
</evidence>
<dbReference type="InterPro" id="IPR050595">
    <property type="entry name" value="Bact_response_regulator"/>
</dbReference>
<protein>
    <recommendedName>
        <fullName evidence="3">Response regulatory domain-containing protein</fullName>
    </recommendedName>
</protein>
<proteinExistence type="predicted"/>
<dbReference type="GO" id="GO:0000160">
    <property type="term" value="P:phosphorelay signal transduction system"/>
    <property type="evidence" value="ECO:0007669"/>
    <property type="project" value="InterPro"/>
</dbReference>
<accession>A0A1R1ES35</accession>
<keyword evidence="1 2" id="KW-0597">Phosphoprotein</keyword>
<comment type="caution">
    <text evidence="4">The sequence shown here is derived from an EMBL/GenBank/DDBJ whole genome shotgun (WGS) entry which is preliminary data.</text>
</comment>
<feature type="domain" description="Response regulatory" evidence="3">
    <location>
        <begin position="6"/>
        <end position="123"/>
    </location>
</feature>
<feature type="modified residue" description="4-aspartylphosphate" evidence="2">
    <location>
        <position position="56"/>
    </location>
</feature>